<dbReference type="GO" id="GO:0000184">
    <property type="term" value="P:nuclear-transcribed mRNA catabolic process, nonsense-mediated decay"/>
    <property type="evidence" value="ECO:0007669"/>
    <property type="project" value="UniProtKB-KW"/>
</dbReference>
<dbReference type="STRING" id="1051890.A0A3N4M1X3"/>
<evidence type="ECO:0000256" key="3">
    <source>
        <dbReference type="ARBA" id="ARBA00009548"/>
    </source>
</evidence>
<feature type="compositionally biased region" description="Polar residues" evidence="13">
    <location>
        <begin position="508"/>
        <end position="519"/>
    </location>
</feature>
<dbReference type="SMART" id="SM01044">
    <property type="entry name" value="Btz"/>
    <property type="match status" value="1"/>
</dbReference>
<keyword evidence="11" id="KW-0508">mRNA splicing</keyword>
<dbReference type="OrthoDB" id="5413466at2759"/>
<feature type="compositionally biased region" description="Basic and acidic residues" evidence="13">
    <location>
        <begin position="479"/>
        <end position="489"/>
    </location>
</feature>
<dbReference type="GO" id="GO:0035145">
    <property type="term" value="C:exon-exon junction complex"/>
    <property type="evidence" value="ECO:0007669"/>
    <property type="project" value="InterPro"/>
</dbReference>
<keyword evidence="7" id="KW-0509">mRNA transport</keyword>
<feature type="compositionally biased region" description="Basic and acidic residues" evidence="13">
    <location>
        <begin position="10"/>
        <end position="19"/>
    </location>
</feature>
<dbReference type="InterPro" id="IPR018545">
    <property type="entry name" value="Btz_dom"/>
</dbReference>
<keyword evidence="9" id="KW-0694">RNA-binding</keyword>
<feature type="region of interest" description="Disordered" evidence="13">
    <location>
        <begin position="676"/>
        <end position="706"/>
    </location>
</feature>
<dbReference type="GO" id="GO:0006397">
    <property type="term" value="P:mRNA processing"/>
    <property type="evidence" value="ECO:0007669"/>
    <property type="project" value="UniProtKB-KW"/>
</dbReference>
<gene>
    <name evidence="15" type="ORF">L211DRAFT_470848</name>
</gene>
<evidence type="ECO:0000256" key="5">
    <source>
        <dbReference type="ARBA" id="ARBA00022490"/>
    </source>
</evidence>
<dbReference type="GO" id="GO:0005737">
    <property type="term" value="C:cytoplasm"/>
    <property type="evidence" value="ECO:0007669"/>
    <property type="project" value="UniProtKB-SubCell"/>
</dbReference>
<evidence type="ECO:0000256" key="13">
    <source>
        <dbReference type="SAM" id="MobiDB-lite"/>
    </source>
</evidence>
<dbReference type="Pfam" id="PF09405">
    <property type="entry name" value="Btz"/>
    <property type="match status" value="1"/>
</dbReference>
<name>A0A3N4M1X3_9PEZI</name>
<feature type="region of interest" description="Disordered" evidence="13">
    <location>
        <begin position="1"/>
        <end position="125"/>
    </location>
</feature>
<feature type="compositionally biased region" description="Gly residues" evidence="13">
    <location>
        <begin position="227"/>
        <end position="249"/>
    </location>
</feature>
<keyword evidence="6" id="KW-0507">mRNA processing</keyword>
<reference evidence="15 16" key="1">
    <citation type="journal article" date="2018" name="Nat. Ecol. Evol.">
        <title>Pezizomycetes genomes reveal the molecular basis of ectomycorrhizal truffle lifestyle.</title>
        <authorList>
            <person name="Murat C."/>
            <person name="Payen T."/>
            <person name="Noel B."/>
            <person name="Kuo A."/>
            <person name="Morin E."/>
            <person name="Chen J."/>
            <person name="Kohler A."/>
            <person name="Krizsan K."/>
            <person name="Balestrini R."/>
            <person name="Da Silva C."/>
            <person name="Montanini B."/>
            <person name="Hainaut M."/>
            <person name="Levati E."/>
            <person name="Barry K.W."/>
            <person name="Belfiori B."/>
            <person name="Cichocki N."/>
            <person name="Clum A."/>
            <person name="Dockter R.B."/>
            <person name="Fauchery L."/>
            <person name="Guy J."/>
            <person name="Iotti M."/>
            <person name="Le Tacon F."/>
            <person name="Lindquist E.A."/>
            <person name="Lipzen A."/>
            <person name="Malagnac F."/>
            <person name="Mello A."/>
            <person name="Molinier V."/>
            <person name="Miyauchi S."/>
            <person name="Poulain J."/>
            <person name="Riccioni C."/>
            <person name="Rubini A."/>
            <person name="Sitrit Y."/>
            <person name="Splivallo R."/>
            <person name="Traeger S."/>
            <person name="Wang M."/>
            <person name="Zifcakova L."/>
            <person name="Wipf D."/>
            <person name="Zambonelli A."/>
            <person name="Paolocci F."/>
            <person name="Nowrousian M."/>
            <person name="Ottonello S."/>
            <person name="Baldrian P."/>
            <person name="Spatafora J.W."/>
            <person name="Henrissat B."/>
            <person name="Nagy L.G."/>
            <person name="Aury J.M."/>
            <person name="Wincker P."/>
            <person name="Grigoriev I.V."/>
            <person name="Bonfante P."/>
            <person name="Martin F.M."/>
        </authorList>
    </citation>
    <scope>NUCLEOTIDE SEQUENCE [LARGE SCALE GENOMIC DNA]</scope>
    <source>
        <strain evidence="15 16">ATCC MYA-4762</strain>
    </source>
</reference>
<keyword evidence="16" id="KW-1185">Reference proteome</keyword>
<evidence type="ECO:0000256" key="9">
    <source>
        <dbReference type="ARBA" id="ARBA00022884"/>
    </source>
</evidence>
<dbReference type="GO" id="GO:0051028">
    <property type="term" value="P:mRNA transport"/>
    <property type="evidence" value="ECO:0007669"/>
    <property type="project" value="UniProtKB-KW"/>
</dbReference>
<dbReference type="GO" id="GO:0008380">
    <property type="term" value="P:RNA splicing"/>
    <property type="evidence" value="ECO:0007669"/>
    <property type="project" value="UniProtKB-KW"/>
</dbReference>
<dbReference type="GO" id="GO:0006417">
    <property type="term" value="P:regulation of translation"/>
    <property type="evidence" value="ECO:0007669"/>
    <property type="project" value="UniProtKB-KW"/>
</dbReference>
<feature type="compositionally biased region" description="Polar residues" evidence="13">
    <location>
        <begin position="432"/>
        <end position="463"/>
    </location>
</feature>
<evidence type="ECO:0000256" key="8">
    <source>
        <dbReference type="ARBA" id="ARBA00022845"/>
    </source>
</evidence>
<dbReference type="AlphaFoldDB" id="A0A3N4M1X3"/>
<keyword evidence="5" id="KW-0963">Cytoplasm</keyword>
<dbReference type="Proteomes" id="UP000267821">
    <property type="component" value="Unassembled WGS sequence"/>
</dbReference>
<evidence type="ECO:0000256" key="11">
    <source>
        <dbReference type="ARBA" id="ARBA00023187"/>
    </source>
</evidence>
<protein>
    <recommendedName>
        <fullName evidence="14">Btz domain-containing protein</fullName>
    </recommendedName>
</protein>
<keyword evidence="10" id="KW-0866">Nonsense-mediated mRNA decay</keyword>
<evidence type="ECO:0000313" key="15">
    <source>
        <dbReference type="EMBL" id="RPB27869.1"/>
    </source>
</evidence>
<proteinExistence type="inferred from homology"/>
<feature type="compositionally biased region" description="Acidic residues" evidence="13">
    <location>
        <begin position="35"/>
        <end position="67"/>
    </location>
</feature>
<accession>A0A3N4M1X3</accession>
<evidence type="ECO:0000256" key="2">
    <source>
        <dbReference type="ARBA" id="ARBA00004496"/>
    </source>
</evidence>
<evidence type="ECO:0000256" key="10">
    <source>
        <dbReference type="ARBA" id="ARBA00023161"/>
    </source>
</evidence>
<keyword evidence="12" id="KW-0539">Nucleus</keyword>
<evidence type="ECO:0000256" key="1">
    <source>
        <dbReference type="ARBA" id="ARBA00004123"/>
    </source>
</evidence>
<feature type="compositionally biased region" description="Pro residues" evidence="13">
    <location>
        <begin position="284"/>
        <end position="317"/>
    </location>
</feature>
<keyword evidence="8" id="KW-0810">Translation regulation</keyword>
<sequence>MATVHRRRRDLIASRRPVAEEGEEGGEDYNHELDDWLSDDSGLSEDEEEDEDDDESLSEDEEEEAEEEGKAAAVEEGVTSVGQITIERPPVRDVTSGKTNGTAQRAAPPPATQTNGLLRASRPGTADTDFMLNRLKIDDQDAVGEDVVNFDDEVAESEKILPTEPASIKPVVLPRLPEKTQQQSVRHETLFERRRREHEEYKKKRDADPAFVPNRGAFFMHDHRHQGGGSNGFKPFGRGGRGGRGGMFGRGMPFGRDASPEPVETTWKHDGFEELLAAERPKVDPQPPVCPQPPPQQPPPRQPPPRQPPPRQPPPRQEPLRKVALTNGRPTIQIIVNLPGMKFPITFSEVPHRTHLRLPYHRPPLRRDKPVRISIPDQPIKYIYPHHNRSFVFIPRAMRPGGSGFIGGGIPPTMKRGGLQRGPTRSIYAGSVATQSAAMSRRSSFQPDTTTQPVSPAEAQSTDQLPLPPPENQEPSTTSEDKPTQEFPKKPVVKLPPSTEPLPKDLINKTNHVPSSPANKPTAPVTVKPPPSYPTPAPPIHDARGTPIIPMHQPRPQKTVSVADIETPVSNMHYATNPCMPPHPHGFPDMNNGTVTPANGYPNNIYTHSRHPSYQSQPPPTGTPLSQLPDRAIHAQPFQPNCNSVPYPPTHYYPSSQAQAHAHSAHAHPHLSTHTAIYHQPPPAYTASPQYVASPLPNETPTAYHSAPVQQPQQTIAQESGGTVYFYDPSTYYAAYVAAQGAYGAPLTPAPEQGMGVPSGGTVYYYSPQGTVYYQ</sequence>
<evidence type="ECO:0000256" key="6">
    <source>
        <dbReference type="ARBA" id="ARBA00022664"/>
    </source>
</evidence>
<feature type="region of interest" description="Disordered" evidence="13">
    <location>
        <begin position="609"/>
        <end position="628"/>
    </location>
</feature>
<comment type="subcellular location">
    <subcellularLocation>
        <location evidence="2">Cytoplasm</location>
    </subcellularLocation>
    <subcellularLocation>
        <location evidence="1">Nucleus</location>
    </subcellularLocation>
</comment>
<comment type="similarity">
    <text evidence="3">Belongs to the CASC3 family.</text>
</comment>
<feature type="region of interest" description="Disordered" evidence="13">
    <location>
        <begin position="280"/>
        <end position="326"/>
    </location>
</feature>
<feature type="region of interest" description="Disordered" evidence="13">
    <location>
        <begin position="223"/>
        <end position="264"/>
    </location>
</feature>
<feature type="compositionally biased region" description="Polar residues" evidence="13">
    <location>
        <begin position="687"/>
        <end position="706"/>
    </location>
</feature>
<dbReference type="EMBL" id="ML121530">
    <property type="protein sequence ID" value="RPB27869.1"/>
    <property type="molecule type" value="Genomic_DNA"/>
</dbReference>
<organism evidence="15 16">
    <name type="scientific">Terfezia boudieri ATCC MYA-4762</name>
    <dbReference type="NCBI Taxonomy" id="1051890"/>
    <lineage>
        <taxon>Eukaryota</taxon>
        <taxon>Fungi</taxon>
        <taxon>Dikarya</taxon>
        <taxon>Ascomycota</taxon>
        <taxon>Pezizomycotina</taxon>
        <taxon>Pezizomycetes</taxon>
        <taxon>Pezizales</taxon>
        <taxon>Pezizaceae</taxon>
        <taxon>Terfezia</taxon>
    </lineage>
</organism>
<dbReference type="InParanoid" id="A0A3N4M1X3"/>
<keyword evidence="4" id="KW-0813">Transport</keyword>
<feature type="domain" description="Btz" evidence="14">
    <location>
        <begin position="175"/>
        <end position="296"/>
    </location>
</feature>
<evidence type="ECO:0000313" key="16">
    <source>
        <dbReference type="Proteomes" id="UP000267821"/>
    </source>
</evidence>
<feature type="region of interest" description="Disordered" evidence="13">
    <location>
        <begin position="432"/>
        <end position="533"/>
    </location>
</feature>
<evidence type="ECO:0000256" key="4">
    <source>
        <dbReference type="ARBA" id="ARBA00022448"/>
    </source>
</evidence>
<evidence type="ECO:0000259" key="14">
    <source>
        <dbReference type="SMART" id="SM01044"/>
    </source>
</evidence>
<evidence type="ECO:0000256" key="12">
    <source>
        <dbReference type="ARBA" id="ARBA00023242"/>
    </source>
</evidence>
<dbReference type="GO" id="GO:0003729">
    <property type="term" value="F:mRNA binding"/>
    <property type="evidence" value="ECO:0007669"/>
    <property type="project" value="InterPro"/>
</dbReference>
<evidence type="ECO:0000256" key="7">
    <source>
        <dbReference type="ARBA" id="ARBA00022816"/>
    </source>
</evidence>